<evidence type="ECO:0000313" key="3">
    <source>
        <dbReference type="Proteomes" id="UP000078541"/>
    </source>
</evidence>
<gene>
    <name evidence="2" type="ORF">ALC56_11392</name>
</gene>
<name>A0A195F141_9HYME</name>
<evidence type="ECO:0000256" key="1">
    <source>
        <dbReference type="SAM" id="MobiDB-lite"/>
    </source>
</evidence>
<accession>A0A195F141</accession>
<protein>
    <submittedName>
        <fullName evidence="2">Uncharacterized protein</fullName>
    </submittedName>
</protein>
<organism evidence="2 3">
    <name type="scientific">Trachymyrmex septentrionalis</name>
    <dbReference type="NCBI Taxonomy" id="34720"/>
    <lineage>
        <taxon>Eukaryota</taxon>
        <taxon>Metazoa</taxon>
        <taxon>Ecdysozoa</taxon>
        <taxon>Arthropoda</taxon>
        <taxon>Hexapoda</taxon>
        <taxon>Insecta</taxon>
        <taxon>Pterygota</taxon>
        <taxon>Neoptera</taxon>
        <taxon>Endopterygota</taxon>
        <taxon>Hymenoptera</taxon>
        <taxon>Apocrita</taxon>
        <taxon>Aculeata</taxon>
        <taxon>Formicoidea</taxon>
        <taxon>Formicidae</taxon>
        <taxon>Myrmicinae</taxon>
        <taxon>Trachymyrmex</taxon>
    </lineage>
</organism>
<evidence type="ECO:0000313" key="2">
    <source>
        <dbReference type="EMBL" id="KYN34285.1"/>
    </source>
</evidence>
<proteinExistence type="predicted"/>
<feature type="region of interest" description="Disordered" evidence="1">
    <location>
        <begin position="96"/>
        <end position="115"/>
    </location>
</feature>
<feature type="non-terminal residue" evidence="2">
    <location>
        <position position="1"/>
    </location>
</feature>
<dbReference type="AlphaFoldDB" id="A0A195F141"/>
<sequence>VDISYLPASTKGGNAWRTIYNKYLYRYPIFLASNSCSRDRTVRLAGREYIKRRGVERSLSGRAAANPDFFRPPFLPKSCNVSAALHCPKIDDRKTRSLNYTSSSPDRTRMVIGEP</sequence>
<dbReference type="EMBL" id="KQ981864">
    <property type="protein sequence ID" value="KYN34285.1"/>
    <property type="molecule type" value="Genomic_DNA"/>
</dbReference>
<keyword evidence="3" id="KW-1185">Reference proteome</keyword>
<reference evidence="2 3" key="1">
    <citation type="submission" date="2016-03" db="EMBL/GenBank/DDBJ databases">
        <title>Trachymyrmex septentrionalis WGS genome.</title>
        <authorList>
            <person name="Nygaard S."/>
            <person name="Hu H."/>
            <person name="Boomsma J."/>
            <person name="Zhang G."/>
        </authorList>
    </citation>
    <scope>NUCLEOTIDE SEQUENCE [LARGE SCALE GENOMIC DNA]</scope>
    <source>
        <strain evidence="2">Tsep2-gDNA-1</strain>
        <tissue evidence="2">Whole body</tissue>
    </source>
</reference>
<dbReference type="Proteomes" id="UP000078541">
    <property type="component" value="Unassembled WGS sequence"/>
</dbReference>